<dbReference type="EMBL" id="JAEUBF010000152">
    <property type="protein sequence ID" value="KAH3680216.1"/>
    <property type="molecule type" value="Genomic_DNA"/>
</dbReference>
<keyword evidence="18" id="KW-1185">Reference proteome</keyword>
<gene>
    <name evidence="17" type="ORF">WICMUC_000481</name>
</gene>
<evidence type="ECO:0000313" key="18">
    <source>
        <dbReference type="Proteomes" id="UP000769528"/>
    </source>
</evidence>
<dbReference type="Proteomes" id="UP000769528">
    <property type="component" value="Unassembled WGS sequence"/>
</dbReference>
<reference evidence="17" key="2">
    <citation type="submission" date="2021-01" db="EMBL/GenBank/DDBJ databases">
        <authorList>
            <person name="Schikora-Tamarit M.A."/>
        </authorList>
    </citation>
    <scope>NUCLEOTIDE SEQUENCE</scope>
    <source>
        <strain evidence="17">CBS6341</strain>
    </source>
</reference>
<dbReference type="OrthoDB" id="10251508at2759"/>
<reference evidence="17" key="1">
    <citation type="journal article" date="2021" name="Open Biol.">
        <title>Shared evolutionary footprints suggest mitochondrial oxidative damage underlies multiple complex I losses in fungi.</title>
        <authorList>
            <person name="Schikora-Tamarit M.A."/>
            <person name="Marcet-Houben M."/>
            <person name="Nosek J."/>
            <person name="Gabaldon T."/>
        </authorList>
    </citation>
    <scope>NUCLEOTIDE SEQUENCE</scope>
    <source>
        <strain evidence="17">CBS6341</strain>
    </source>
</reference>
<evidence type="ECO:0000256" key="4">
    <source>
        <dbReference type="ARBA" id="ARBA00022692"/>
    </source>
</evidence>
<comment type="subunit">
    <text evidence="15">Homopentamer. Forms homooligomers. Interacts with MFM1.</text>
</comment>
<dbReference type="FunFam" id="1.20.58.340:FF:000005">
    <property type="entry name" value="Inner membrane magnesium transporter MRS2"/>
    <property type="match status" value="1"/>
</dbReference>
<evidence type="ECO:0000256" key="2">
    <source>
        <dbReference type="ARBA" id="ARBA00009765"/>
    </source>
</evidence>
<dbReference type="Gene3D" id="2.40.128.330">
    <property type="match status" value="1"/>
</dbReference>
<dbReference type="Pfam" id="PF22099">
    <property type="entry name" value="MRS2-like"/>
    <property type="match status" value="1"/>
</dbReference>
<evidence type="ECO:0000256" key="3">
    <source>
        <dbReference type="ARBA" id="ARBA00022448"/>
    </source>
</evidence>
<evidence type="ECO:0000256" key="16">
    <source>
        <dbReference type="RuleBase" id="RU366042"/>
    </source>
</evidence>
<dbReference type="FunFam" id="2.40.128.330:FF:000002">
    <property type="entry name" value="Inner membrane magnesium transporter mrs2"/>
    <property type="match status" value="1"/>
</dbReference>
<keyword evidence="6 16" id="KW-0460">Magnesium</keyword>
<evidence type="ECO:0000256" key="13">
    <source>
        <dbReference type="ARBA" id="ARBA00038721"/>
    </source>
</evidence>
<proteinExistence type="inferred from homology"/>
<dbReference type="Gene3D" id="1.20.58.340">
    <property type="entry name" value="Magnesium transport protein CorA, transmembrane region"/>
    <property type="match status" value="1"/>
</dbReference>
<accession>A0A9P8PXL6</accession>
<evidence type="ECO:0000256" key="12">
    <source>
        <dbReference type="ARBA" id="ARBA00037564"/>
    </source>
</evidence>
<dbReference type="AlphaFoldDB" id="A0A9P8PXL6"/>
<evidence type="ECO:0000256" key="1">
    <source>
        <dbReference type="ARBA" id="ARBA00004448"/>
    </source>
</evidence>
<dbReference type="PANTHER" id="PTHR13890">
    <property type="entry name" value="RNA SPLICING PROTEIN MRS2, MITOCHONDRIAL"/>
    <property type="match status" value="1"/>
</dbReference>
<keyword evidence="7" id="KW-0809">Transit peptide</keyword>
<evidence type="ECO:0000256" key="15">
    <source>
        <dbReference type="ARBA" id="ARBA00046701"/>
    </source>
</evidence>
<dbReference type="GO" id="GO:0015095">
    <property type="term" value="F:magnesium ion transmembrane transporter activity"/>
    <property type="evidence" value="ECO:0007669"/>
    <property type="project" value="UniProtKB-ARBA"/>
</dbReference>
<evidence type="ECO:0000256" key="10">
    <source>
        <dbReference type="ARBA" id="ARBA00023128"/>
    </source>
</evidence>
<evidence type="ECO:0000256" key="9">
    <source>
        <dbReference type="ARBA" id="ARBA00023065"/>
    </source>
</evidence>
<dbReference type="InterPro" id="IPR039204">
    <property type="entry name" value="MRS2-like"/>
</dbReference>
<protein>
    <recommendedName>
        <fullName evidence="16">Magnesium transporter</fullName>
    </recommendedName>
</protein>
<dbReference type="CDD" id="cd12823">
    <property type="entry name" value="Mrs2_Mfm1p-like"/>
    <property type="match status" value="1"/>
</dbReference>
<keyword evidence="9 16" id="KW-0406">Ion transport</keyword>
<comment type="subunit">
    <text evidence="13">Forms homooligomers. Interacts with MRS2.</text>
</comment>
<sequence>MFRSIVKNIHISTNSTRLTFSIPKKFSRIKSTSTNVYHKSTNPSPILSKLDTPILPRQEINPNISKFVKPITPNDSYVSCTIFDSKGNVTELSRHFPKMNFLREHGLYPRDLRKIDTSIIDIIPSIAVRENCILVNLLHIKALVEANKVLIFDTSDPLSASRLGLFVYDLEAKLKAPNTSGWMQQYEHRALESILINVMSFLEAELQDHLKICGKILSDLENEIDREKLRNLLIKSKALSAFYQKALLIRNVIDDLLENDDDLLGMYLTDRDNGEELLKTDSGEVEMLLEAYYKQCDEFVQQSESLLNDIKSTEEIVNIILDANRNSLMLFELKVTIYTLGFTVATVLPAFYGMNLKNFIEESNLGFGGVMLFSVFIALMVTSKNFKTLRAVQKLTLMNPDTKMAQAKKVYTLPKPKPIVNNDHRFQRVPSLFNRWRFWKKRKCIPTDHGQRDMVWKWLIDEKKK</sequence>
<comment type="caution">
    <text evidence="17">The sequence shown here is derived from an EMBL/GenBank/DDBJ whole genome shotgun (WGS) entry which is preliminary data.</text>
</comment>
<evidence type="ECO:0000256" key="8">
    <source>
        <dbReference type="ARBA" id="ARBA00022989"/>
    </source>
</evidence>
<evidence type="ECO:0000256" key="5">
    <source>
        <dbReference type="ARBA" id="ARBA00022792"/>
    </source>
</evidence>
<keyword evidence="8 16" id="KW-1133">Transmembrane helix</keyword>
<feature type="transmembrane region" description="Helical" evidence="16">
    <location>
        <begin position="335"/>
        <end position="352"/>
    </location>
</feature>
<keyword evidence="5 16" id="KW-0999">Mitochondrion inner membrane</keyword>
<keyword evidence="10" id="KW-0496">Mitochondrion</keyword>
<comment type="similarity">
    <text evidence="2 16">Belongs to the CorA metal ion transporter (MIT) (TC 1.A.35) family.</text>
</comment>
<dbReference type="PANTHER" id="PTHR13890:SF27">
    <property type="entry name" value="MAGNESIUM TRANSPORTER MRS2, MITOCHONDRIAL"/>
    <property type="match status" value="1"/>
</dbReference>
<comment type="function">
    <text evidence="12">Mitochondrial inner membrane magnesium transporter required for mitochondrial magnesium homeostasis. Modulates the conductance of the MRS2 channel. Involved in the splicing of mRNA group II introns in mitochondria by affecting mitochondrial magnesium concentrations, which are critical for group II intron splicing.</text>
</comment>
<evidence type="ECO:0000256" key="11">
    <source>
        <dbReference type="ARBA" id="ARBA00023136"/>
    </source>
</evidence>
<comment type="subcellular location">
    <subcellularLocation>
        <location evidence="1 16">Mitochondrion inner membrane</location>
        <topology evidence="1 16">Multi-pass membrane protein</topology>
    </subcellularLocation>
</comment>
<dbReference type="GO" id="GO:0005743">
    <property type="term" value="C:mitochondrial inner membrane"/>
    <property type="evidence" value="ECO:0007669"/>
    <property type="project" value="UniProtKB-SubCell"/>
</dbReference>
<evidence type="ECO:0000256" key="14">
    <source>
        <dbReference type="ARBA" id="ARBA00046105"/>
    </source>
</evidence>
<feature type="transmembrane region" description="Helical" evidence="16">
    <location>
        <begin position="364"/>
        <end position="381"/>
    </location>
</feature>
<evidence type="ECO:0000256" key="7">
    <source>
        <dbReference type="ARBA" id="ARBA00022946"/>
    </source>
</evidence>
<comment type="function">
    <text evidence="14">High-conductance magnesium-selective channel that mediates the influx of magnesium into the mitochondrial matrix. Essential for the splicing of mRNA group II introns in mitochondria by affecting mitochondrial magnesium concentrations, which are critical for group II intron splicing. It also suppresses a variety of mitochondrial intron mutations and its absence may disturb the assembly of mitochondrial membrane complexes.</text>
</comment>
<organism evidence="17 18">
    <name type="scientific">Wickerhamomyces mucosus</name>
    <dbReference type="NCBI Taxonomy" id="1378264"/>
    <lineage>
        <taxon>Eukaryota</taxon>
        <taxon>Fungi</taxon>
        <taxon>Dikarya</taxon>
        <taxon>Ascomycota</taxon>
        <taxon>Saccharomycotina</taxon>
        <taxon>Saccharomycetes</taxon>
        <taxon>Phaffomycetales</taxon>
        <taxon>Wickerhamomycetaceae</taxon>
        <taxon>Wickerhamomyces</taxon>
    </lineage>
</organism>
<evidence type="ECO:0000256" key="6">
    <source>
        <dbReference type="ARBA" id="ARBA00022842"/>
    </source>
</evidence>
<keyword evidence="3 16" id="KW-0813">Transport</keyword>
<name>A0A9P8PXL6_9ASCO</name>
<keyword evidence="4 16" id="KW-0812">Transmembrane</keyword>
<evidence type="ECO:0000313" key="17">
    <source>
        <dbReference type="EMBL" id="KAH3680216.1"/>
    </source>
</evidence>
<keyword evidence="11 16" id="KW-0472">Membrane</keyword>
<dbReference type="GO" id="GO:0045016">
    <property type="term" value="P:mitochondrial magnesium ion transmembrane transport"/>
    <property type="evidence" value="ECO:0007669"/>
    <property type="project" value="UniProtKB-ARBA"/>
</dbReference>